<proteinExistence type="predicted"/>
<feature type="transmembrane region" description="Helical" evidence="1">
    <location>
        <begin position="138"/>
        <end position="157"/>
    </location>
</feature>
<feature type="transmembrane region" description="Helical" evidence="1">
    <location>
        <begin position="309"/>
        <end position="330"/>
    </location>
</feature>
<dbReference type="SUPFAM" id="SSF103491">
    <property type="entry name" value="Preprotein translocase SecY subunit"/>
    <property type="match status" value="1"/>
</dbReference>
<dbReference type="RefSeq" id="WP_137393996.1">
    <property type="nucleotide sequence ID" value="NZ_CP124733.1"/>
</dbReference>
<feature type="transmembrane region" description="Helical" evidence="1">
    <location>
        <begin position="42"/>
        <end position="66"/>
    </location>
</feature>
<feature type="transmembrane region" description="Helical" evidence="1">
    <location>
        <begin position="78"/>
        <end position="99"/>
    </location>
</feature>
<reference evidence="2" key="1">
    <citation type="submission" date="2023-05" db="EMBL/GenBank/DDBJ databases">
        <title>Complete genome sequence of Agrobacterium larrymoorei CFBP5477.</title>
        <authorList>
            <person name="Yen H.-C."/>
            <person name="Chou L."/>
            <person name="Lin Y.-C."/>
            <person name="Lai E.-M."/>
            <person name="Kuo C.-H."/>
        </authorList>
    </citation>
    <scope>NUCLEOTIDE SEQUENCE</scope>
    <source>
        <strain evidence="2">CFBP5477</strain>
    </source>
</reference>
<accession>A0AAF0HCZ4</accession>
<feature type="transmembrane region" description="Helical" evidence="1">
    <location>
        <begin position="281"/>
        <end position="303"/>
    </location>
</feature>
<sequence>MPSILVSIVVILLVVAAGQFILLPGLEPAFVDYLMTSGGSSQASILALGVGPVLQAFALGQLLVLALPKLEGHRAVVIAIRIIVLLMALSQAFGITQGLAESSQPLLDDDFPQWVVVASLVGGAAVTLFLSERLHLPLLGVGLWLVWLFPGLTSIPNEVASIFEMLRFGASGLTQPLIVLGYCVGGLSICILAGRLLVEDAAGPQNSGSGTLERRDLLSIMVWPPMLAAVSASYILIPLALLMPDFIGSAEWLRSFIMAMTAVLIPVFIWLYRRRFAQKDFVIRTVVIAILAVVEVVVVAGGMLLAQSIMMPLILNGTMILVISAIWFAVMDVAKSKPAQAAPA</sequence>
<evidence type="ECO:0000313" key="2">
    <source>
        <dbReference type="EMBL" id="WHA42066.1"/>
    </source>
</evidence>
<dbReference type="Gene3D" id="1.10.3370.10">
    <property type="entry name" value="SecY subunit domain"/>
    <property type="match status" value="1"/>
</dbReference>
<name>A0AAF0HCZ4_9HYPH</name>
<keyword evidence="1" id="KW-1133">Transmembrane helix</keyword>
<keyword evidence="1" id="KW-0812">Transmembrane</keyword>
<evidence type="ECO:0008006" key="4">
    <source>
        <dbReference type="Google" id="ProtNLM"/>
    </source>
</evidence>
<keyword evidence="1" id="KW-0472">Membrane</keyword>
<dbReference type="Proteomes" id="UP000298664">
    <property type="component" value="Chromosome Circular"/>
</dbReference>
<organism evidence="2 3">
    <name type="scientific">Agrobacterium larrymoorei</name>
    <dbReference type="NCBI Taxonomy" id="160699"/>
    <lineage>
        <taxon>Bacteria</taxon>
        <taxon>Pseudomonadati</taxon>
        <taxon>Pseudomonadota</taxon>
        <taxon>Alphaproteobacteria</taxon>
        <taxon>Hyphomicrobiales</taxon>
        <taxon>Rhizobiaceae</taxon>
        <taxon>Rhizobium/Agrobacterium group</taxon>
        <taxon>Agrobacterium</taxon>
    </lineage>
</organism>
<dbReference type="AlphaFoldDB" id="A0AAF0HCZ4"/>
<gene>
    <name evidence="2" type="ORF">CFBP5477_005400</name>
</gene>
<feature type="transmembrane region" description="Helical" evidence="1">
    <location>
        <begin position="111"/>
        <end position="131"/>
    </location>
</feature>
<evidence type="ECO:0000313" key="3">
    <source>
        <dbReference type="Proteomes" id="UP000298664"/>
    </source>
</evidence>
<feature type="transmembrane region" description="Helical" evidence="1">
    <location>
        <begin position="218"/>
        <end position="240"/>
    </location>
</feature>
<dbReference type="InterPro" id="IPR023201">
    <property type="entry name" value="SecY_dom_sf"/>
</dbReference>
<feature type="transmembrane region" description="Helical" evidence="1">
    <location>
        <begin position="252"/>
        <end position="272"/>
    </location>
</feature>
<dbReference type="EMBL" id="CP124733">
    <property type="protein sequence ID" value="WHA42066.1"/>
    <property type="molecule type" value="Genomic_DNA"/>
</dbReference>
<feature type="transmembrane region" description="Helical" evidence="1">
    <location>
        <begin position="177"/>
        <end position="198"/>
    </location>
</feature>
<evidence type="ECO:0000256" key="1">
    <source>
        <dbReference type="SAM" id="Phobius"/>
    </source>
</evidence>
<protein>
    <recommendedName>
        <fullName evidence="4">Preprotein translocase subunit SecY</fullName>
    </recommendedName>
</protein>